<evidence type="ECO:0000313" key="12">
    <source>
        <dbReference type="Proteomes" id="UP000055060"/>
    </source>
</evidence>
<evidence type="ECO:0000256" key="2">
    <source>
        <dbReference type="ARBA" id="ARBA00022475"/>
    </source>
</evidence>
<dbReference type="PANTHER" id="PTHR24421">
    <property type="entry name" value="NITRATE/NITRITE SENSOR PROTEIN NARX-RELATED"/>
    <property type="match status" value="1"/>
</dbReference>
<feature type="transmembrane region" description="Helical" evidence="9">
    <location>
        <begin position="199"/>
        <end position="222"/>
    </location>
</feature>
<dbReference type="GO" id="GO:0000160">
    <property type="term" value="P:phosphorelay signal transduction system"/>
    <property type="evidence" value="ECO:0007669"/>
    <property type="project" value="UniProtKB-KW"/>
</dbReference>
<dbReference type="Proteomes" id="UP000055060">
    <property type="component" value="Unassembled WGS sequence"/>
</dbReference>
<protein>
    <submittedName>
        <fullName evidence="11">Histidine kinase</fullName>
    </submittedName>
</protein>
<evidence type="ECO:0000256" key="6">
    <source>
        <dbReference type="ARBA" id="ARBA00022989"/>
    </source>
</evidence>
<dbReference type="PANTHER" id="PTHR24421:SF37">
    <property type="entry name" value="SENSOR HISTIDINE KINASE NARS"/>
    <property type="match status" value="1"/>
</dbReference>
<evidence type="ECO:0000256" key="5">
    <source>
        <dbReference type="ARBA" id="ARBA00022777"/>
    </source>
</evidence>
<keyword evidence="8 9" id="KW-0472">Membrane</keyword>
<dbReference type="GO" id="GO:0016301">
    <property type="term" value="F:kinase activity"/>
    <property type="evidence" value="ECO:0007669"/>
    <property type="project" value="UniProtKB-KW"/>
</dbReference>
<feature type="transmembrane region" description="Helical" evidence="9">
    <location>
        <begin position="74"/>
        <end position="94"/>
    </location>
</feature>
<keyword evidence="7" id="KW-0902">Two-component regulatory system</keyword>
<accession>A0A0S7BMT7</accession>
<dbReference type="GO" id="GO:0005886">
    <property type="term" value="C:plasma membrane"/>
    <property type="evidence" value="ECO:0007669"/>
    <property type="project" value="UniProtKB-SubCell"/>
</dbReference>
<feature type="transmembrane region" description="Helical" evidence="9">
    <location>
        <begin position="156"/>
        <end position="179"/>
    </location>
</feature>
<keyword evidence="4 9" id="KW-0812">Transmembrane</keyword>
<evidence type="ECO:0000256" key="9">
    <source>
        <dbReference type="SAM" id="Phobius"/>
    </source>
</evidence>
<evidence type="ECO:0000256" key="1">
    <source>
        <dbReference type="ARBA" id="ARBA00004651"/>
    </source>
</evidence>
<evidence type="ECO:0000256" key="3">
    <source>
        <dbReference type="ARBA" id="ARBA00022679"/>
    </source>
</evidence>
<reference evidence="11" key="1">
    <citation type="submission" date="2015-07" db="EMBL/GenBank/DDBJ databases">
        <title>Draft Genome Sequences of Anaerolinea thermolimosa IMO-1, Bellilinea caldifistulae GOMI-1, Leptolinea tardivitalis YMTK-2, Levilinea saccharolytica KIBI-1,Longilinea arvoryzae KOME-1, Previously Described as Members of the Anaerolineaceae (Chloroflexi).</title>
        <authorList>
            <person name="Sekiguchi Y."/>
            <person name="Ohashi A."/>
            <person name="Matsuura N."/>
            <person name="Tourlousse M.D."/>
        </authorList>
    </citation>
    <scope>NUCLEOTIDE SEQUENCE [LARGE SCALE GENOMIC DNA]</scope>
    <source>
        <strain evidence="11">KOME-1</strain>
    </source>
</reference>
<dbReference type="InterPro" id="IPR050482">
    <property type="entry name" value="Sensor_HK_TwoCompSys"/>
</dbReference>
<keyword evidence="2" id="KW-1003">Cell membrane</keyword>
<feature type="transmembrane region" description="Helical" evidence="9">
    <location>
        <begin position="115"/>
        <end position="136"/>
    </location>
</feature>
<keyword evidence="6 9" id="KW-1133">Transmembrane helix</keyword>
<name>A0A0S7BMT7_9CHLR</name>
<comment type="subcellular location">
    <subcellularLocation>
        <location evidence="1">Cell membrane</location>
        <topology evidence="1">Multi-pass membrane protein</topology>
    </subcellularLocation>
</comment>
<keyword evidence="12" id="KW-1185">Reference proteome</keyword>
<dbReference type="AlphaFoldDB" id="A0A0S7BMT7"/>
<evidence type="ECO:0000256" key="8">
    <source>
        <dbReference type="ARBA" id="ARBA00023136"/>
    </source>
</evidence>
<evidence type="ECO:0000256" key="4">
    <source>
        <dbReference type="ARBA" id="ARBA00022692"/>
    </source>
</evidence>
<feature type="transmembrane region" description="Helical" evidence="9">
    <location>
        <begin position="6"/>
        <end position="31"/>
    </location>
</feature>
<gene>
    <name evidence="11" type="ORF">LARV_03623</name>
</gene>
<evidence type="ECO:0000256" key="7">
    <source>
        <dbReference type="ARBA" id="ARBA00023012"/>
    </source>
</evidence>
<dbReference type="Gene3D" id="3.30.565.10">
    <property type="entry name" value="Histidine kinase-like ATPase, C-terminal domain"/>
    <property type="match status" value="1"/>
</dbReference>
<proteinExistence type="predicted"/>
<dbReference type="Pfam" id="PF02518">
    <property type="entry name" value="HATPase_c"/>
    <property type="match status" value="1"/>
</dbReference>
<dbReference type="InterPro" id="IPR003594">
    <property type="entry name" value="HATPase_dom"/>
</dbReference>
<dbReference type="EMBL" id="DF967972">
    <property type="protein sequence ID" value="GAP15830.1"/>
    <property type="molecule type" value="Genomic_DNA"/>
</dbReference>
<feature type="transmembrane region" description="Helical" evidence="9">
    <location>
        <begin position="242"/>
        <end position="270"/>
    </location>
</feature>
<sequence length="704" mass="76379">MSGRLLLDWAALSISLFNTLVLIWLGLTVLLNAERRTAGVWLAGLGLLMGGAFFISHSAILGQRLDPSSPGLNFWWSAAWLPVILSPFAWYIVILWYTGYWDSPSTDLHRRQQPWYMVAMLCTLGMGALLIFTHPIPTFAQIAELDLSDLPSVLGIPVIFLAYPAYILLCILLALDALLRPGPSMRPMGNLARRRARPWLVASTFVLLAVSLLVAAALMWVVMDSGDEYGSVDIYQRLSQTLAWFDLIIAALIGLAVLLLGQAVVVYEIFTGKSLPRRELRRAWHSAIFLAVSISPVAAGGYLLQVKPIYSLLASLMLVTVFFALYTWRSFSGREAALRQVRPFLSSQRLYDQLIQPGDVASDLDVQSPLAALVTGLLGAERGALAPLGSLATLAGPPMFHPPGSAAPLPRLHELAARVQSPGTSLVPIEPADFAGLRWAAPLWGERGLIGLLLLGDKPGGGFYTQEEIDLARSSGERLLDIQASAGLARQLVELQRQRQSESQTLELHTRRSLHDEVLPLLHTALLLMQADPQDAQARLSEAHHRISDLLHELPAPAAPEIGRLGLLPALRRLAESELRGRFDGLEWQISPEIESRTATLPTAAAEALYYAAREALRNSAAHGRGSTPQRSLHVKISAAAGREFSLVIEDDGVGLENSVPGSGSRSGLALHGALLAVAGGALSIESEPDRFTRVTLSMPLPES</sequence>
<dbReference type="InterPro" id="IPR036890">
    <property type="entry name" value="HATPase_C_sf"/>
</dbReference>
<feature type="transmembrane region" description="Helical" evidence="9">
    <location>
        <begin position="38"/>
        <end position="62"/>
    </location>
</feature>
<dbReference type="OrthoDB" id="137017at2"/>
<dbReference type="STRING" id="360412.LARV_03623"/>
<organism evidence="11">
    <name type="scientific">Longilinea arvoryzae</name>
    <dbReference type="NCBI Taxonomy" id="360412"/>
    <lineage>
        <taxon>Bacteria</taxon>
        <taxon>Bacillati</taxon>
        <taxon>Chloroflexota</taxon>
        <taxon>Anaerolineae</taxon>
        <taxon>Anaerolineales</taxon>
        <taxon>Anaerolineaceae</taxon>
        <taxon>Longilinea</taxon>
    </lineage>
</organism>
<evidence type="ECO:0000313" key="11">
    <source>
        <dbReference type="EMBL" id="GAP15830.1"/>
    </source>
</evidence>
<feature type="transmembrane region" description="Helical" evidence="9">
    <location>
        <begin position="282"/>
        <end position="303"/>
    </location>
</feature>
<feature type="transmembrane region" description="Helical" evidence="9">
    <location>
        <begin position="309"/>
        <end position="328"/>
    </location>
</feature>
<keyword evidence="5 11" id="KW-0418">Kinase</keyword>
<dbReference type="SUPFAM" id="SSF55874">
    <property type="entry name" value="ATPase domain of HSP90 chaperone/DNA topoisomerase II/histidine kinase"/>
    <property type="match status" value="1"/>
</dbReference>
<keyword evidence="3" id="KW-0808">Transferase</keyword>
<dbReference type="RefSeq" id="WP_075074976.1">
    <property type="nucleotide sequence ID" value="NZ_DF967972.1"/>
</dbReference>
<feature type="domain" description="Histidine kinase/HSP90-like ATPase" evidence="10">
    <location>
        <begin position="607"/>
        <end position="702"/>
    </location>
</feature>
<evidence type="ECO:0000259" key="10">
    <source>
        <dbReference type="Pfam" id="PF02518"/>
    </source>
</evidence>